<feature type="compositionally biased region" description="Low complexity" evidence="10">
    <location>
        <begin position="41"/>
        <end position="59"/>
    </location>
</feature>
<proteinExistence type="inferred from homology"/>
<comment type="similarity">
    <text evidence="8">Belongs to the TRAFAC class myosin-kinesin ATPase superfamily. Myosin family.</text>
</comment>
<evidence type="ECO:0000256" key="4">
    <source>
        <dbReference type="ARBA" id="ARBA00023054"/>
    </source>
</evidence>
<dbReference type="GO" id="GO:0005524">
    <property type="term" value="F:ATP binding"/>
    <property type="evidence" value="ECO:0007669"/>
    <property type="project" value="UniProtKB-KW"/>
</dbReference>
<feature type="region of interest" description="Disordered" evidence="10">
    <location>
        <begin position="1"/>
        <end position="120"/>
    </location>
</feature>
<dbReference type="PANTHER" id="PTHR13140:SF798">
    <property type="entry name" value="MYOSIN MOTOR DOMAIN-CONTAINING PROTEIN"/>
    <property type="match status" value="1"/>
</dbReference>
<dbReference type="InterPro" id="IPR004009">
    <property type="entry name" value="SH3_Myosin"/>
</dbReference>
<dbReference type="Pfam" id="PF00612">
    <property type="entry name" value="IQ"/>
    <property type="match status" value="3"/>
</dbReference>
<dbReference type="GO" id="GO:0016459">
    <property type="term" value="C:myosin complex"/>
    <property type="evidence" value="ECO:0007669"/>
    <property type="project" value="UniProtKB-KW"/>
</dbReference>
<evidence type="ECO:0000256" key="1">
    <source>
        <dbReference type="ARBA" id="ARBA00022741"/>
    </source>
</evidence>
<evidence type="ECO:0000259" key="11">
    <source>
        <dbReference type="PROSITE" id="PS51456"/>
    </source>
</evidence>
<evidence type="ECO:0008006" key="15">
    <source>
        <dbReference type="Google" id="ProtNLM"/>
    </source>
</evidence>
<dbReference type="Gene3D" id="3.40.850.10">
    <property type="entry name" value="Kinesin motor domain"/>
    <property type="match status" value="1"/>
</dbReference>
<evidence type="ECO:0000256" key="2">
    <source>
        <dbReference type="ARBA" id="ARBA00022840"/>
    </source>
</evidence>
<protein>
    <recommendedName>
        <fullName evidence="15">Myosin motor domain-containing protein</fullName>
    </recommendedName>
</protein>
<organism evidence="13 14">
    <name type="scientific">Brassica cretica</name>
    <name type="common">Mustard</name>
    <dbReference type="NCBI Taxonomy" id="69181"/>
    <lineage>
        <taxon>Eukaryota</taxon>
        <taxon>Viridiplantae</taxon>
        <taxon>Streptophyta</taxon>
        <taxon>Embryophyta</taxon>
        <taxon>Tracheophyta</taxon>
        <taxon>Spermatophyta</taxon>
        <taxon>Magnoliopsida</taxon>
        <taxon>eudicotyledons</taxon>
        <taxon>Gunneridae</taxon>
        <taxon>Pentapetalae</taxon>
        <taxon>rosids</taxon>
        <taxon>malvids</taxon>
        <taxon>Brassicales</taxon>
        <taxon>Brassicaceae</taxon>
        <taxon>Brassiceae</taxon>
        <taxon>Brassica</taxon>
    </lineage>
</organism>
<keyword evidence="2" id="KW-0067">ATP-binding</keyword>
<evidence type="ECO:0000256" key="9">
    <source>
        <dbReference type="SAM" id="Coils"/>
    </source>
</evidence>
<comment type="caution">
    <text evidence="13">The sequence shown here is derived from an EMBL/GenBank/DDBJ whole genome shotgun (WGS) entry which is preliminary data.</text>
</comment>
<keyword evidence="5 8" id="KW-0518">Myosin</keyword>
<dbReference type="GO" id="GO:0000146">
    <property type="term" value="F:microfilament motor activity"/>
    <property type="evidence" value="ECO:0007669"/>
    <property type="project" value="TreeGrafter"/>
</dbReference>
<dbReference type="InterPro" id="IPR036961">
    <property type="entry name" value="Kinesin_motor_dom_sf"/>
</dbReference>
<dbReference type="SMART" id="SM00242">
    <property type="entry name" value="MYSc"/>
    <property type="match status" value="1"/>
</dbReference>
<evidence type="ECO:0000256" key="10">
    <source>
        <dbReference type="SAM" id="MobiDB-lite"/>
    </source>
</evidence>
<dbReference type="Gene3D" id="1.20.5.190">
    <property type="match status" value="1"/>
</dbReference>
<reference evidence="13" key="1">
    <citation type="submission" date="2019-12" db="EMBL/GenBank/DDBJ databases">
        <title>Genome sequencing and annotation of Brassica cretica.</title>
        <authorList>
            <person name="Studholme D.J."/>
            <person name="Sarris P."/>
        </authorList>
    </citation>
    <scope>NUCLEOTIDE SEQUENCE</scope>
    <source>
        <strain evidence="13">PFS-109/04</strain>
        <tissue evidence="13">Leaf</tissue>
    </source>
</reference>
<evidence type="ECO:0000256" key="6">
    <source>
        <dbReference type="ARBA" id="ARBA00023175"/>
    </source>
</evidence>
<feature type="domain" description="Myosin N-terminal SH3-like" evidence="12">
    <location>
        <begin position="153"/>
        <end position="202"/>
    </location>
</feature>
<dbReference type="PANTHER" id="PTHR13140">
    <property type="entry name" value="MYOSIN"/>
    <property type="match status" value="1"/>
</dbReference>
<dbReference type="PROSITE" id="PS51844">
    <property type="entry name" value="SH3_LIKE"/>
    <property type="match status" value="1"/>
</dbReference>
<dbReference type="SUPFAM" id="SSF52540">
    <property type="entry name" value="P-loop containing nucleoside triphosphate hydrolases"/>
    <property type="match status" value="1"/>
</dbReference>
<dbReference type="GO" id="GO:0030048">
    <property type="term" value="P:actin filament-based movement"/>
    <property type="evidence" value="ECO:0007669"/>
    <property type="project" value="UniProtKB-ARBA"/>
</dbReference>
<dbReference type="PROSITE" id="PS50096">
    <property type="entry name" value="IQ"/>
    <property type="match status" value="3"/>
</dbReference>
<keyword evidence="4 9" id="KW-0175">Coiled coil</keyword>
<dbReference type="GO" id="GO:0005516">
    <property type="term" value="F:calmodulin binding"/>
    <property type="evidence" value="ECO:0007669"/>
    <property type="project" value="UniProtKB-KW"/>
</dbReference>
<name>A0A8S9NFQ5_BRACR</name>
<feature type="compositionally biased region" description="Low complexity" evidence="10">
    <location>
        <begin position="1"/>
        <end position="10"/>
    </location>
</feature>
<feature type="region of interest" description="Disordered" evidence="10">
    <location>
        <begin position="497"/>
        <end position="545"/>
    </location>
</feature>
<dbReference type="Proteomes" id="UP000712600">
    <property type="component" value="Unassembled WGS sequence"/>
</dbReference>
<keyword evidence="1" id="KW-0547">Nucleotide-binding</keyword>
<dbReference type="AlphaFoldDB" id="A0A8S9NFQ5"/>
<dbReference type="GO" id="GO:0005737">
    <property type="term" value="C:cytoplasm"/>
    <property type="evidence" value="ECO:0007669"/>
    <property type="project" value="TreeGrafter"/>
</dbReference>
<evidence type="ECO:0000256" key="5">
    <source>
        <dbReference type="ARBA" id="ARBA00023123"/>
    </source>
</evidence>
<dbReference type="EMBL" id="QGKX02001621">
    <property type="protein sequence ID" value="KAF3503360.1"/>
    <property type="molecule type" value="Genomic_DNA"/>
</dbReference>
<feature type="coiled-coil region" evidence="9">
    <location>
        <begin position="430"/>
        <end position="471"/>
    </location>
</feature>
<dbReference type="GO" id="GO:0016020">
    <property type="term" value="C:membrane"/>
    <property type="evidence" value="ECO:0007669"/>
    <property type="project" value="TreeGrafter"/>
</dbReference>
<dbReference type="InterPro" id="IPR057535">
    <property type="entry name" value="MYO1-3_N_SH3"/>
</dbReference>
<keyword evidence="7 8" id="KW-0009">Actin-binding</keyword>
<gene>
    <name evidence="13" type="ORF">F2Q69_00043609</name>
</gene>
<feature type="compositionally biased region" description="Basic and acidic residues" evidence="10">
    <location>
        <begin position="81"/>
        <end position="93"/>
    </location>
</feature>
<evidence type="ECO:0000256" key="3">
    <source>
        <dbReference type="ARBA" id="ARBA00022860"/>
    </source>
</evidence>
<evidence type="ECO:0000256" key="8">
    <source>
        <dbReference type="PROSITE-ProRule" id="PRU00782"/>
    </source>
</evidence>
<dbReference type="InterPro" id="IPR000048">
    <property type="entry name" value="IQ_motif_EF-hand-BS"/>
</dbReference>
<evidence type="ECO:0000256" key="7">
    <source>
        <dbReference type="ARBA" id="ARBA00023203"/>
    </source>
</evidence>
<dbReference type="Pfam" id="PF25369">
    <property type="entry name" value="SH3_VIII-1_N"/>
    <property type="match status" value="1"/>
</dbReference>
<dbReference type="PROSITE" id="PS51456">
    <property type="entry name" value="MYOSIN_MOTOR"/>
    <property type="match status" value="1"/>
</dbReference>
<feature type="compositionally biased region" description="Polar residues" evidence="10">
    <location>
        <begin position="524"/>
        <end position="544"/>
    </location>
</feature>
<dbReference type="SMART" id="SM00015">
    <property type="entry name" value="IQ"/>
    <property type="match status" value="3"/>
</dbReference>
<dbReference type="GO" id="GO:0007015">
    <property type="term" value="P:actin filament organization"/>
    <property type="evidence" value="ECO:0007669"/>
    <property type="project" value="TreeGrafter"/>
</dbReference>
<feature type="compositionally biased region" description="Basic residues" evidence="10">
    <location>
        <begin position="94"/>
        <end position="107"/>
    </location>
</feature>
<comment type="caution">
    <text evidence="8">Lacks conserved residue(s) required for the propagation of feature annotation.</text>
</comment>
<evidence type="ECO:0000313" key="14">
    <source>
        <dbReference type="Proteomes" id="UP000712600"/>
    </source>
</evidence>
<feature type="domain" description="Myosin motor" evidence="11">
    <location>
        <begin position="206"/>
        <end position="644"/>
    </location>
</feature>
<dbReference type="Pfam" id="PF00063">
    <property type="entry name" value="Myosin_head"/>
    <property type="match status" value="1"/>
</dbReference>
<evidence type="ECO:0000259" key="12">
    <source>
        <dbReference type="PROSITE" id="PS51844"/>
    </source>
</evidence>
<feature type="compositionally biased region" description="Polar residues" evidence="10">
    <location>
        <begin position="60"/>
        <end position="80"/>
    </location>
</feature>
<keyword evidence="3" id="KW-0112">Calmodulin-binding</keyword>
<evidence type="ECO:0000313" key="13">
    <source>
        <dbReference type="EMBL" id="KAF3503360.1"/>
    </source>
</evidence>
<keyword evidence="6" id="KW-0505">Motor protein</keyword>
<sequence>MMLSASLAKSSLEEMLESLRQKDECQQQQQQPRDIPPALPSRPNSRARLPSSRRSLPANFSVSSVTEDQNQNGSVASSRQPEPEGKRRKEKDLRVKRKSFGSKKMRRTGPSSESPYAAENEEDVKVAAAAAAKFSPVEEQKPEWNDNVDYFIKKKLRVWCRVANGQWQLGKIQSTAADTSLVMLSTANVVEVSTEDLFPANPDILEGVENLIQLSYLNEPSVLFNLRVRYSQDVIYSKAGPVLIAVNPFKNVDIYGDDFISAYQKKAVDAPHVYAVAVHPEMYQVGYTKLYLRTGQIGVFEDRRKKVLYGIVGLQKHLRGHLSREYFQNMRNGALVLQSYVRGQNARRRFDVEAKIHAESVSEAGAGELTAVINLQSAVRGWLARKRFNIMQRQKELVDVTTKSKRKAGRRISEDKDLPVERFQVQQSAMSDLQKRVLKSEEALVQKEEENTALRDQLRQFEERWSEYEIKMKLMEDTWQKQMSSLQMSLAAARKSLATENNTGQAGGRQDASMSPFGYDSEDTMSTGTPGVRTPTSKFSNGNTPELRIRELNGSLNAVNHLAREFDQRRLNFDEDARAIVEVKGGPQATPNGQQQQQHPEDEFKRLKLRFETWKKDYKARLRETKARLHSDKGRHRKWWGKRG</sequence>
<dbReference type="GO" id="GO:0051015">
    <property type="term" value="F:actin filament binding"/>
    <property type="evidence" value="ECO:0007669"/>
    <property type="project" value="TreeGrafter"/>
</dbReference>
<dbReference type="InterPro" id="IPR001609">
    <property type="entry name" value="Myosin_head_motor_dom-like"/>
</dbReference>
<dbReference type="InterPro" id="IPR027417">
    <property type="entry name" value="P-loop_NTPase"/>
</dbReference>
<accession>A0A8S9NFQ5</accession>